<protein>
    <recommendedName>
        <fullName evidence="4">Integrase</fullName>
    </recommendedName>
</protein>
<organism evidence="2 3">
    <name type="scientific">Streptomyces viridosporus T7A</name>
    <dbReference type="NCBI Taxonomy" id="665577"/>
    <lineage>
        <taxon>Bacteria</taxon>
        <taxon>Bacillati</taxon>
        <taxon>Actinomycetota</taxon>
        <taxon>Actinomycetes</taxon>
        <taxon>Kitasatosporales</taxon>
        <taxon>Streptomycetaceae</taxon>
        <taxon>Streptomyces</taxon>
    </lineage>
</organism>
<sequence>MDAFAREPVVRHHDRRAGAAGRGCLVLLRQGRGRVVRRLVERQQVEWTGRSPCEQWEKRASAEAAGTGDEQPVARTESPVGAGLPRAERQVGHTAPEPKDRRADRGRRGGRGGAPR</sequence>
<feature type="region of interest" description="Disordered" evidence="1">
    <location>
        <begin position="48"/>
        <end position="116"/>
    </location>
</feature>
<keyword evidence="3" id="KW-1185">Reference proteome</keyword>
<evidence type="ECO:0000313" key="3">
    <source>
        <dbReference type="Proteomes" id="UP000327143"/>
    </source>
</evidence>
<gene>
    <name evidence="2" type="ORF">CP969_04385</name>
</gene>
<reference evidence="2 3" key="1">
    <citation type="submission" date="2017-09" db="EMBL/GenBank/DDBJ databases">
        <authorList>
            <person name="Lee N."/>
            <person name="Cho B.-K."/>
        </authorList>
    </citation>
    <scope>NUCLEOTIDE SEQUENCE [LARGE SCALE GENOMIC DNA]</scope>
    <source>
        <strain evidence="2 3">ATCC 39115</strain>
    </source>
</reference>
<dbReference type="EMBL" id="CP023700">
    <property type="protein sequence ID" value="QEU84003.1"/>
    <property type="molecule type" value="Genomic_DNA"/>
</dbReference>
<evidence type="ECO:0000313" key="2">
    <source>
        <dbReference type="EMBL" id="QEU84003.1"/>
    </source>
</evidence>
<name>A0ABX6A8G1_STRVD</name>
<accession>A0ABX6A8G1</accession>
<dbReference type="Proteomes" id="UP000327143">
    <property type="component" value="Chromosome"/>
</dbReference>
<proteinExistence type="predicted"/>
<evidence type="ECO:0000256" key="1">
    <source>
        <dbReference type="SAM" id="MobiDB-lite"/>
    </source>
</evidence>
<feature type="compositionally biased region" description="Basic and acidic residues" evidence="1">
    <location>
        <begin position="86"/>
        <end position="107"/>
    </location>
</feature>
<evidence type="ECO:0008006" key="4">
    <source>
        <dbReference type="Google" id="ProtNLM"/>
    </source>
</evidence>